<dbReference type="GO" id="GO:0003774">
    <property type="term" value="F:cytoskeletal motor activity"/>
    <property type="evidence" value="ECO:0007669"/>
    <property type="project" value="InterPro"/>
</dbReference>
<evidence type="ECO:0000256" key="7">
    <source>
        <dbReference type="ARBA" id="ARBA00022779"/>
    </source>
</evidence>
<keyword evidence="12" id="KW-0282">Flagellum</keyword>
<dbReference type="SUPFAM" id="SSF103039">
    <property type="entry name" value="CheC-like"/>
    <property type="match status" value="1"/>
</dbReference>
<comment type="subcellular location">
    <subcellularLocation>
        <location evidence="1">Bacterial flagellum basal body</location>
    </subcellularLocation>
    <subcellularLocation>
        <location evidence="2">Cell membrane</location>
        <topology evidence="2">Peripheral membrane protein</topology>
    </subcellularLocation>
</comment>
<sequence length="314" mass="34540">MSKARKPAAEAAVIDVPEVGGEATTSHAFGASDDRSTAWLGGLERIGERLARRIRTLVEPLTQSRTQVTAAPVEMRNFEEWQATLPDFLSVSLYRLRPLKGTMLVILEPDFVARAVDIFYGGSGDLRPGRAREFTQSEERLIARFADGVIERLGEAWTEVANLAPTLASRETNIGYANIFRPGESVAVQRFVLTPVQGKPTTISIVYPVAALRMVDSQLTARVHDDAGPADEVWRMRMAYALQQVRLPVRSVLARPELTLAEVLEMKPGDIIPVVLPPRVPLIVARKRLAMGTIGEKDGHAALMIDHIEKGAFE</sequence>
<evidence type="ECO:0000256" key="6">
    <source>
        <dbReference type="ARBA" id="ARBA00022500"/>
    </source>
</evidence>
<comment type="similarity">
    <text evidence="3">Belongs to the FliM family.</text>
</comment>
<dbReference type="InterPro" id="IPR036429">
    <property type="entry name" value="SpoA-like_sf"/>
</dbReference>
<keyword evidence="5" id="KW-1003">Cell membrane</keyword>
<protein>
    <recommendedName>
        <fullName evidence="4">Flagellar motor switch protein FliM</fullName>
    </recommendedName>
</protein>
<dbReference type="AlphaFoldDB" id="A0A418WPR4"/>
<evidence type="ECO:0000256" key="10">
    <source>
        <dbReference type="ARBA" id="ARBA00025044"/>
    </source>
</evidence>
<keyword evidence="13" id="KW-1185">Reference proteome</keyword>
<organism evidence="12 13">
    <name type="scientific">Sphingomonas cavernae</name>
    <dbReference type="NCBI Taxonomy" id="2320861"/>
    <lineage>
        <taxon>Bacteria</taxon>
        <taxon>Pseudomonadati</taxon>
        <taxon>Pseudomonadota</taxon>
        <taxon>Alphaproteobacteria</taxon>
        <taxon>Sphingomonadales</taxon>
        <taxon>Sphingomonadaceae</taxon>
        <taxon>Sphingomonas</taxon>
    </lineage>
</organism>
<dbReference type="InterPro" id="IPR001689">
    <property type="entry name" value="Flag_FliM"/>
</dbReference>
<feature type="domain" description="Flagellar motor switch protein FliN-like C-terminal" evidence="11">
    <location>
        <begin position="242"/>
        <end position="308"/>
    </location>
</feature>
<dbReference type="Pfam" id="PF01052">
    <property type="entry name" value="FliMN_C"/>
    <property type="match status" value="1"/>
</dbReference>
<evidence type="ECO:0000256" key="1">
    <source>
        <dbReference type="ARBA" id="ARBA00004117"/>
    </source>
</evidence>
<dbReference type="EMBL" id="QYUM01000002">
    <property type="protein sequence ID" value="RJF93220.1"/>
    <property type="molecule type" value="Genomic_DNA"/>
</dbReference>
<dbReference type="InterPro" id="IPR001543">
    <property type="entry name" value="FliN-like_C"/>
</dbReference>
<evidence type="ECO:0000256" key="5">
    <source>
        <dbReference type="ARBA" id="ARBA00022475"/>
    </source>
</evidence>
<gene>
    <name evidence="12" type="ORF">D3876_02355</name>
</gene>
<comment type="caution">
    <text evidence="12">The sequence shown here is derived from an EMBL/GenBank/DDBJ whole genome shotgun (WGS) entry which is preliminary data.</text>
</comment>
<keyword evidence="8" id="KW-0472">Membrane</keyword>
<dbReference type="GO" id="GO:0050918">
    <property type="term" value="P:positive chemotaxis"/>
    <property type="evidence" value="ECO:0007669"/>
    <property type="project" value="TreeGrafter"/>
</dbReference>
<dbReference type="RefSeq" id="WP_119759498.1">
    <property type="nucleotide sequence ID" value="NZ_QYUM01000002.1"/>
</dbReference>
<dbReference type="PANTHER" id="PTHR30034:SF6">
    <property type="entry name" value="YOP PROTEINS TRANSLOCATION PROTEIN Q"/>
    <property type="match status" value="1"/>
</dbReference>
<dbReference type="PANTHER" id="PTHR30034">
    <property type="entry name" value="FLAGELLAR MOTOR SWITCH PROTEIN FLIM"/>
    <property type="match status" value="1"/>
</dbReference>
<reference evidence="12 13" key="1">
    <citation type="submission" date="2018-09" db="EMBL/GenBank/DDBJ databases">
        <authorList>
            <person name="Zhu H."/>
        </authorList>
    </citation>
    <scope>NUCLEOTIDE SEQUENCE [LARGE SCALE GENOMIC DNA]</scope>
    <source>
        <strain evidence="12 13">K2R01-6</strain>
    </source>
</reference>
<comment type="function">
    <text evidence="10">FliM is one of three proteins (FliG, FliN, FliM) that forms the rotor-mounted switch complex (C ring), located at the base of the basal body. This complex interacts with the CheY and CheZ chemotaxis proteins, in addition to contacting components of the motor that determine the direction of flagellar rotation.</text>
</comment>
<dbReference type="OrthoDB" id="7421075at2"/>
<evidence type="ECO:0000256" key="2">
    <source>
        <dbReference type="ARBA" id="ARBA00004202"/>
    </source>
</evidence>
<evidence type="ECO:0000256" key="9">
    <source>
        <dbReference type="ARBA" id="ARBA00023143"/>
    </source>
</evidence>
<accession>A0A418WPR4</accession>
<evidence type="ECO:0000313" key="12">
    <source>
        <dbReference type="EMBL" id="RJF93220.1"/>
    </source>
</evidence>
<dbReference type="GO" id="GO:0071978">
    <property type="term" value="P:bacterial-type flagellum-dependent swarming motility"/>
    <property type="evidence" value="ECO:0007669"/>
    <property type="project" value="TreeGrafter"/>
</dbReference>
<evidence type="ECO:0000259" key="11">
    <source>
        <dbReference type="Pfam" id="PF01052"/>
    </source>
</evidence>
<evidence type="ECO:0000313" key="13">
    <source>
        <dbReference type="Proteomes" id="UP000286100"/>
    </source>
</evidence>
<evidence type="ECO:0000256" key="8">
    <source>
        <dbReference type="ARBA" id="ARBA00023136"/>
    </source>
</evidence>
<keyword evidence="9" id="KW-0975">Bacterial flagellum</keyword>
<keyword evidence="6" id="KW-0145">Chemotaxis</keyword>
<keyword evidence="7" id="KW-0283">Flagellar rotation</keyword>
<dbReference type="Gene3D" id="2.30.330.10">
    <property type="entry name" value="SpoA-like"/>
    <property type="match status" value="1"/>
</dbReference>
<dbReference type="Proteomes" id="UP000286100">
    <property type="component" value="Unassembled WGS sequence"/>
</dbReference>
<dbReference type="GO" id="GO:0009425">
    <property type="term" value="C:bacterial-type flagellum basal body"/>
    <property type="evidence" value="ECO:0007669"/>
    <property type="project" value="UniProtKB-SubCell"/>
</dbReference>
<name>A0A418WPR4_9SPHN</name>
<dbReference type="InterPro" id="IPR028976">
    <property type="entry name" value="CheC-like_sf"/>
</dbReference>
<evidence type="ECO:0000256" key="3">
    <source>
        <dbReference type="ARBA" id="ARBA00011049"/>
    </source>
</evidence>
<keyword evidence="12" id="KW-0966">Cell projection</keyword>
<dbReference type="SUPFAM" id="SSF101801">
    <property type="entry name" value="Surface presentation of antigens (SPOA)"/>
    <property type="match status" value="1"/>
</dbReference>
<dbReference type="CDD" id="cd17908">
    <property type="entry name" value="FliM"/>
    <property type="match status" value="1"/>
</dbReference>
<dbReference type="Pfam" id="PF02154">
    <property type="entry name" value="FliM"/>
    <property type="match status" value="1"/>
</dbReference>
<dbReference type="GO" id="GO:0005886">
    <property type="term" value="C:plasma membrane"/>
    <property type="evidence" value="ECO:0007669"/>
    <property type="project" value="UniProtKB-SubCell"/>
</dbReference>
<proteinExistence type="inferred from homology"/>
<dbReference type="Gene3D" id="3.40.1550.10">
    <property type="entry name" value="CheC-like"/>
    <property type="match status" value="1"/>
</dbReference>
<evidence type="ECO:0000256" key="4">
    <source>
        <dbReference type="ARBA" id="ARBA00021898"/>
    </source>
</evidence>
<keyword evidence="12" id="KW-0969">Cilium</keyword>